<protein>
    <submittedName>
        <fullName evidence="1">Uncharacterized protein</fullName>
    </submittedName>
</protein>
<keyword evidence="2" id="KW-1185">Reference proteome</keyword>
<sequence>MNSLVPHLWGLSFMYTLIRLNVERDGSMASSKAITAGGVKPFANRCWRELIMGRSFQARSAAAAASSLALK</sequence>
<reference evidence="2" key="1">
    <citation type="submission" date="2017-03" db="EMBL/GenBank/DDBJ databases">
        <title>Phytopthora megakarya and P. palmivora, two closely related causual agents of cacao black pod achieved similar genome size and gene model numbers by different mechanisms.</title>
        <authorList>
            <person name="Ali S."/>
            <person name="Shao J."/>
            <person name="Larry D.J."/>
            <person name="Kronmiller B."/>
            <person name="Shen D."/>
            <person name="Strem M.D."/>
            <person name="Melnick R.L."/>
            <person name="Guiltinan M.J."/>
            <person name="Tyler B.M."/>
            <person name="Meinhardt L.W."/>
            <person name="Bailey B.A."/>
        </authorList>
    </citation>
    <scope>NUCLEOTIDE SEQUENCE [LARGE SCALE GENOMIC DNA]</scope>
    <source>
        <strain evidence="2">zdho120</strain>
    </source>
</reference>
<dbReference type="AlphaFoldDB" id="A0A225UDA2"/>
<evidence type="ECO:0000313" key="1">
    <source>
        <dbReference type="EMBL" id="OWY90586.1"/>
    </source>
</evidence>
<organism evidence="1 2">
    <name type="scientific">Phytophthora megakarya</name>
    <dbReference type="NCBI Taxonomy" id="4795"/>
    <lineage>
        <taxon>Eukaryota</taxon>
        <taxon>Sar</taxon>
        <taxon>Stramenopiles</taxon>
        <taxon>Oomycota</taxon>
        <taxon>Peronosporomycetes</taxon>
        <taxon>Peronosporales</taxon>
        <taxon>Peronosporaceae</taxon>
        <taxon>Phytophthora</taxon>
    </lineage>
</organism>
<comment type="caution">
    <text evidence="1">The sequence shown here is derived from an EMBL/GenBank/DDBJ whole genome shotgun (WGS) entry which is preliminary data.</text>
</comment>
<proteinExistence type="predicted"/>
<name>A0A225UDA2_9STRA</name>
<evidence type="ECO:0000313" key="2">
    <source>
        <dbReference type="Proteomes" id="UP000198211"/>
    </source>
</evidence>
<dbReference type="OrthoDB" id="142890at2759"/>
<dbReference type="Proteomes" id="UP000198211">
    <property type="component" value="Unassembled WGS sequence"/>
</dbReference>
<dbReference type="EMBL" id="NBNE01022509">
    <property type="protein sequence ID" value="OWY90586.1"/>
    <property type="molecule type" value="Genomic_DNA"/>
</dbReference>
<accession>A0A225UDA2</accession>
<gene>
    <name evidence="1" type="ORF">PHMEG_00041221</name>
</gene>